<evidence type="ECO:0000313" key="4">
    <source>
        <dbReference type="Proteomes" id="UP000093104"/>
    </source>
</evidence>
<organism evidence="3 4">
    <name type="scientific">Pseudomonas syringae</name>
    <dbReference type="NCBI Taxonomy" id="317"/>
    <lineage>
        <taxon>Bacteria</taxon>
        <taxon>Pseudomonadati</taxon>
        <taxon>Pseudomonadota</taxon>
        <taxon>Gammaproteobacteria</taxon>
        <taxon>Pseudomonadales</taxon>
        <taxon>Pseudomonadaceae</taxon>
        <taxon>Pseudomonas</taxon>
    </lineage>
</organism>
<evidence type="ECO:0000259" key="2">
    <source>
        <dbReference type="PROSITE" id="PS50943"/>
    </source>
</evidence>
<dbReference type="CDD" id="cd00093">
    <property type="entry name" value="HTH_XRE"/>
    <property type="match status" value="1"/>
</dbReference>
<dbReference type="PATRIC" id="fig|317.243.peg.416"/>
<dbReference type="SMART" id="SM00530">
    <property type="entry name" value="HTH_XRE"/>
    <property type="match status" value="1"/>
</dbReference>
<dbReference type="AlphaFoldDB" id="A0A1C7Z2R2"/>
<dbReference type="InterPro" id="IPR001387">
    <property type="entry name" value="Cro/C1-type_HTH"/>
</dbReference>
<comment type="caution">
    <text evidence="3">The sequence shown here is derived from an EMBL/GenBank/DDBJ whole genome shotgun (WGS) entry which is preliminary data.</text>
</comment>
<feature type="domain" description="HTH cro/C1-type" evidence="2">
    <location>
        <begin position="7"/>
        <end position="60"/>
    </location>
</feature>
<sequence length="114" mass="12846">MTLAKRLRSEREAQGLSQREVATMGNIQANAQGHYENGQRWPRADYLSLIHSAGFDVQYIITGVRRPLADTKLSDHEYVVIKSFRLIDPDDRDAIERIMTSLAVSVRNGTDDSA</sequence>
<dbReference type="GO" id="GO:0003677">
    <property type="term" value="F:DNA binding"/>
    <property type="evidence" value="ECO:0007669"/>
    <property type="project" value="InterPro"/>
</dbReference>
<dbReference type="Gene3D" id="1.10.260.40">
    <property type="entry name" value="lambda repressor-like DNA-binding domains"/>
    <property type="match status" value="1"/>
</dbReference>
<feature type="region of interest" description="Disordered" evidence="1">
    <location>
        <begin position="1"/>
        <end position="20"/>
    </location>
</feature>
<accession>A0A1C7Z2R2</accession>
<evidence type="ECO:0000313" key="3">
    <source>
        <dbReference type="EMBL" id="OCR22465.1"/>
    </source>
</evidence>
<gene>
    <name evidence="3" type="ORF">AFK24_25575</name>
</gene>
<dbReference type="PROSITE" id="PS50943">
    <property type="entry name" value="HTH_CROC1"/>
    <property type="match status" value="1"/>
</dbReference>
<dbReference type="OrthoDB" id="3196789at2"/>
<name>A0A1C7Z2R2_PSESX</name>
<dbReference type="RefSeq" id="WP_065835878.1">
    <property type="nucleotide sequence ID" value="NZ_LGSI01000068.1"/>
</dbReference>
<protein>
    <recommendedName>
        <fullName evidence="2">HTH cro/C1-type domain-containing protein</fullName>
    </recommendedName>
</protein>
<evidence type="ECO:0000256" key="1">
    <source>
        <dbReference type="SAM" id="MobiDB-lite"/>
    </source>
</evidence>
<dbReference type="SUPFAM" id="SSF47413">
    <property type="entry name" value="lambda repressor-like DNA-binding domains"/>
    <property type="match status" value="1"/>
</dbReference>
<dbReference type="InterPro" id="IPR010982">
    <property type="entry name" value="Lambda_DNA-bd_dom_sf"/>
</dbReference>
<reference evidence="3 4" key="1">
    <citation type="submission" date="2015-07" db="EMBL/GenBank/DDBJ databases">
        <title>Draft genome sequence of a diazotrophic, plant growth-promoting rhizobacterium of the Pseudomonas syringae complex.</title>
        <authorList>
            <person name="Patten C.L."/>
            <person name="Jeong H."/>
        </authorList>
    </citation>
    <scope>NUCLEOTIDE SEQUENCE [LARGE SCALE GENOMIC DNA]</scope>
    <source>
        <strain evidence="3 4">GR12-2</strain>
    </source>
</reference>
<dbReference type="Proteomes" id="UP000093104">
    <property type="component" value="Unassembled WGS sequence"/>
</dbReference>
<dbReference type="EMBL" id="LGSI01000068">
    <property type="protein sequence ID" value="OCR22465.1"/>
    <property type="molecule type" value="Genomic_DNA"/>
</dbReference>
<proteinExistence type="predicted"/>
<dbReference type="Pfam" id="PF01381">
    <property type="entry name" value="HTH_3"/>
    <property type="match status" value="1"/>
</dbReference>